<organism evidence="3 4">
    <name type="scientific">Trapa incisa</name>
    <dbReference type="NCBI Taxonomy" id="236973"/>
    <lineage>
        <taxon>Eukaryota</taxon>
        <taxon>Viridiplantae</taxon>
        <taxon>Streptophyta</taxon>
        <taxon>Embryophyta</taxon>
        <taxon>Tracheophyta</taxon>
        <taxon>Spermatophyta</taxon>
        <taxon>Magnoliopsida</taxon>
        <taxon>eudicotyledons</taxon>
        <taxon>Gunneridae</taxon>
        <taxon>Pentapetalae</taxon>
        <taxon>rosids</taxon>
        <taxon>malvids</taxon>
        <taxon>Myrtales</taxon>
        <taxon>Lythraceae</taxon>
        <taxon>Trapa</taxon>
    </lineage>
</organism>
<feature type="compositionally biased region" description="Basic and acidic residues" evidence="1">
    <location>
        <begin position="207"/>
        <end position="231"/>
    </location>
</feature>
<evidence type="ECO:0000313" key="4">
    <source>
        <dbReference type="Proteomes" id="UP001345219"/>
    </source>
</evidence>
<accession>A0AAN7GQ25</accession>
<feature type="region of interest" description="Disordered" evidence="1">
    <location>
        <begin position="167"/>
        <end position="231"/>
    </location>
</feature>
<keyword evidence="2" id="KW-0472">Membrane</keyword>
<gene>
    <name evidence="3" type="ORF">SAY87_012296</name>
</gene>
<name>A0AAN7GQ25_9MYRT</name>
<comment type="caution">
    <text evidence="3">The sequence shown here is derived from an EMBL/GenBank/DDBJ whole genome shotgun (WGS) entry which is preliminary data.</text>
</comment>
<feature type="compositionally biased region" description="Basic and acidic residues" evidence="1">
    <location>
        <begin position="184"/>
        <end position="199"/>
    </location>
</feature>
<reference evidence="3 4" key="1">
    <citation type="journal article" date="2023" name="Hortic Res">
        <title>Pangenome of water caltrop reveals structural variations and asymmetric subgenome divergence after allopolyploidization.</title>
        <authorList>
            <person name="Zhang X."/>
            <person name="Chen Y."/>
            <person name="Wang L."/>
            <person name="Yuan Y."/>
            <person name="Fang M."/>
            <person name="Shi L."/>
            <person name="Lu R."/>
            <person name="Comes H.P."/>
            <person name="Ma Y."/>
            <person name="Chen Y."/>
            <person name="Huang G."/>
            <person name="Zhou Y."/>
            <person name="Zheng Z."/>
            <person name="Qiu Y."/>
        </authorList>
    </citation>
    <scope>NUCLEOTIDE SEQUENCE [LARGE SCALE GENOMIC DNA]</scope>
    <source>
        <tissue evidence="3">Roots</tissue>
    </source>
</reference>
<feature type="compositionally biased region" description="Basic and acidic residues" evidence="1">
    <location>
        <begin position="126"/>
        <end position="137"/>
    </location>
</feature>
<dbReference type="Proteomes" id="UP001345219">
    <property type="component" value="Chromosome 10"/>
</dbReference>
<keyword evidence="2" id="KW-0812">Transmembrane</keyword>
<sequence length="231" mass="26193">MLFAPKNWIFLLKQCPATRLGYYYCSKSYNGSKTENSASIPQNGGENSSSLSNYGETYNKLHNLDFTTAADILFAEPVKKKRFGFDFHLVQFFFACMPSLAVYLVAQYARYEMRIMEAEQEEKKKKQEQEEKAKTMELEAAAEQEEASKKREIEEVKERLDKLEESIREVSAQAKGKSSISTHGKIDTSAGRDGKKLPEDGSSSKGLESRNSAEKSHITREQKDPSSQKDQ</sequence>
<dbReference type="PANTHER" id="PTHR36339">
    <property type="entry name" value="F23A5.5"/>
    <property type="match status" value="1"/>
</dbReference>
<protein>
    <submittedName>
        <fullName evidence="3">Uncharacterized protein</fullName>
    </submittedName>
</protein>
<keyword evidence="2" id="KW-1133">Transmembrane helix</keyword>
<dbReference type="AlphaFoldDB" id="A0AAN7GQ25"/>
<dbReference type="EMBL" id="JAXIOK010000021">
    <property type="protein sequence ID" value="KAK4745984.1"/>
    <property type="molecule type" value="Genomic_DNA"/>
</dbReference>
<dbReference type="PANTHER" id="PTHR36339:SF2">
    <property type="entry name" value="F23A5.5"/>
    <property type="match status" value="1"/>
</dbReference>
<feature type="region of interest" description="Disordered" evidence="1">
    <location>
        <begin position="126"/>
        <end position="154"/>
    </location>
</feature>
<proteinExistence type="predicted"/>
<evidence type="ECO:0000256" key="2">
    <source>
        <dbReference type="SAM" id="Phobius"/>
    </source>
</evidence>
<evidence type="ECO:0000256" key="1">
    <source>
        <dbReference type="SAM" id="MobiDB-lite"/>
    </source>
</evidence>
<evidence type="ECO:0000313" key="3">
    <source>
        <dbReference type="EMBL" id="KAK4745984.1"/>
    </source>
</evidence>
<feature type="transmembrane region" description="Helical" evidence="2">
    <location>
        <begin position="87"/>
        <end position="106"/>
    </location>
</feature>
<keyword evidence="4" id="KW-1185">Reference proteome</keyword>